<dbReference type="PANTHER" id="PTHR23427">
    <property type="entry name" value="SURFEIT LOCUS PROTEIN"/>
    <property type="match status" value="1"/>
</dbReference>
<evidence type="ECO:0000313" key="7">
    <source>
        <dbReference type="EMBL" id="SNZ05479.1"/>
    </source>
</evidence>
<feature type="transmembrane region" description="Helical" evidence="6">
    <location>
        <begin position="226"/>
        <end position="244"/>
    </location>
</feature>
<dbReference type="RefSeq" id="WP_170955888.1">
    <property type="nucleotide sequence ID" value="NZ_OBEL01000001.1"/>
</dbReference>
<dbReference type="CDD" id="cd06662">
    <property type="entry name" value="SURF1"/>
    <property type="match status" value="1"/>
</dbReference>
<keyword evidence="5 6" id="KW-0472">Membrane</keyword>
<dbReference type="InterPro" id="IPR002994">
    <property type="entry name" value="Surf1/Shy1"/>
</dbReference>
<evidence type="ECO:0000313" key="8">
    <source>
        <dbReference type="Proteomes" id="UP000219439"/>
    </source>
</evidence>
<evidence type="ECO:0000256" key="5">
    <source>
        <dbReference type="ARBA" id="ARBA00023136"/>
    </source>
</evidence>
<protein>
    <recommendedName>
        <fullName evidence="6">SURF1-like protein</fullName>
    </recommendedName>
</protein>
<gene>
    <name evidence="7" type="ORF">SAMN06265368_0129</name>
</gene>
<evidence type="ECO:0000256" key="6">
    <source>
        <dbReference type="RuleBase" id="RU363076"/>
    </source>
</evidence>
<dbReference type="Proteomes" id="UP000219439">
    <property type="component" value="Unassembled WGS sequence"/>
</dbReference>
<keyword evidence="4 6" id="KW-1133">Transmembrane helix</keyword>
<evidence type="ECO:0000256" key="4">
    <source>
        <dbReference type="ARBA" id="ARBA00022989"/>
    </source>
</evidence>
<proteinExistence type="inferred from homology"/>
<dbReference type="PROSITE" id="PS50895">
    <property type="entry name" value="SURF1"/>
    <property type="match status" value="1"/>
</dbReference>
<accession>A0A285N7T1</accession>
<dbReference type="AlphaFoldDB" id="A0A285N7T1"/>
<organism evidence="7 8">
    <name type="scientific">Cohaesibacter gelatinilyticus</name>
    <dbReference type="NCBI Taxonomy" id="372072"/>
    <lineage>
        <taxon>Bacteria</taxon>
        <taxon>Pseudomonadati</taxon>
        <taxon>Pseudomonadota</taxon>
        <taxon>Alphaproteobacteria</taxon>
        <taxon>Hyphomicrobiales</taxon>
        <taxon>Cohaesibacteraceae</taxon>
    </lineage>
</organism>
<dbReference type="GO" id="GO:0005886">
    <property type="term" value="C:plasma membrane"/>
    <property type="evidence" value="ECO:0007669"/>
    <property type="project" value="UniProtKB-SubCell"/>
</dbReference>
<keyword evidence="3 6" id="KW-0812">Transmembrane</keyword>
<comment type="subcellular location">
    <subcellularLocation>
        <location evidence="6">Cell membrane</location>
        <topology evidence="6">Multi-pass membrane protein</topology>
    </subcellularLocation>
    <subcellularLocation>
        <location evidence="1">Membrane</location>
    </subcellularLocation>
</comment>
<dbReference type="InterPro" id="IPR045214">
    <property type="entry name" value="Surf1/Surf4"/>
</dbReference>
<comment type="similarity">
    <text evidence="2 6">Belongs to the SURF1 family.</text>
</comment>
<evidence type="ECO:0000256" key="1">
    <source>
        <dbReference type="ARBA" id="ARBA00004370"/>
    </source>
</evidence>
<reference evidence="7 8" key="1">
    <citation type="submission" date="2017-09" db="EMBL/GenBank/DDBJ databases">
        <authorList>
            <person name="Ehlers B."/>
            <person name="Leendertz F.H."/>
        </authorList>
    </citation>
    <scope>NUCLEOTIDE SEQUENCE [LARGE SCALE GENOMIC DNA]</scope>
    <source>
        <strain evidence="7 8">DSM 18289</strain>
    </source>
</reference>
<evidence type="ECO:0000256" key="3">
    <source>
        <dbReference type="ARBA" id="ARBA00022692"/>
    </source>
</evidence>
<feature type="transmembrane region" description="Helical" evidence="6">
    <location>
        <begin position="12"/>
        <end position="32"/>
    </location>
</feature>
<keyword evidence="8" id="KW-1185">Reference proteome</keyword>
<dbReference type="Pfam" id="PF02104">
    <property type="entry name" value="SURF1"/>
    <property type="match status" value="1"/>
</dbReference>
<name>A0A285N7T1_9HYPH</name>
<dbReference type="EMBL" id="OBEL01000001">
    <property type="protein sequence ID" value="SNZ05479.1"/>
    <property type="molecule type" value="Genomic_DNA"/>
</dbReference>
<evidence type="ECO:0000256" key="2">
    <source>
        <dbReference type="ARBA" id="ARBA00007165"/>
    </source>
</evidence>
<sequence>MTDEPKPARIWPMSLAVLIALSILISLGTWQLKRLSWKENLIATVTERLAMKPENAPGPKEWSNVDRESHLYRPVQLSGQYDHEREVHVWFALNDPKGGPLYGPGYLILTRFTTSEGWDVIVNRGFVPEGMKDPASRPTTLEQGEQIITGLVRFDEPKSWLSPPADKDNNVWIVRQVEEMAQFLKLDPERTAPYWIDLTKGQGEAGLPQGGETVVSFTNNHLQYLLTWYGLAGVLIGVYLVWLVKRRRS</sequence>
<dbReference type="PANTHER" id="PTHR23427:SF2">
    <property type="entry name" value="SURFEIT LOCUS PROTEIN 1"/>
    <property type="match status" value="1"/>
</dbReference>
<keyword evidence="6" id="KW-1003">Cell membrane</keyword>